<dbReference type="OrthoDB" id="431717at2759"/>
<gene>
    <name evidence="2" type="ORF">scyTo_0015339</name>
</gene>
<dbReference type="PANTHER" id="PTHR11139:SF68">
    <property type="entry name" value="DNA-DEPENDENT PROTEIN KINASE CATALYTIC SUBUNIT"/>
    <property type="match status" value="1"/>
</dbReference>
<dbReference type="GO" id="GO:0033152">
    <property type="term" value="P:immunoglobulin V(D)J recombination"/>
    <property type="evidence" value="ECO:0007669"/>
    <property type="project" value="TreeGrafter"/>
</dbReference>
<dbReference type="OMA" id="MCLIELA"/>
<dbReference type="Pfam" id="PF02260">
    <property type="entry name" value="FATC"/>
    <property type="match status" value="1"/>
</dbReference>
<evidence type="ECO:0000259" key="1">
    <source>
        <dbReference type="PROSITE" id="PS51190"/>
    </source>
</evidence>
<dbReference type="AlphaFoldDB" id="A0A401PR03"/>
<dbReference type="GO" id="GO:0000723">
    <property type="term" value="P:telomere maintenance"/>
    <property type="evidence" value="ECO:0007669"/>
    <property type="project" value="TreeGrafter"/>
</dbReference>
<dbReference type="GO" id="GO:0005634">
    <property type="term" value="C:nucleus"/>
    <property type="evidence" value="ECO:0007669"/>
    <property type="project" value="TreeGrafter"/>
</dbReference>
<dbReference type="Proteomes" id="UP000288216">
    <property type="component" value="Unassembled WGS sequence"/>
</dbReference>
<dbReference type="PROSITE" id="PS51190">
    <property type="entry name" value="FATC"/>
    <property type="match status" value="1"/>
</dbReference>
<name>A0A401PR03_SCYTO</name>
<reference evidence="2 3" key="1">
    <citation type="journal article" date="2018" name="Nat. Ecol. Evol.">
        <title>Shark genomes provide insights into elasmobranch evolution and the origin of vertebrates.</title>
        <authorList>
            <person name="Hara Y"/>
            <person name="Yamaguchi K"/>
            <person name="Onimaru K"/>
            <person name="Kadota M"/>
            <person name="Koyanagi M"/>
            <person name="Keeley SD"/>
            <person name="Tatsumi K"/>
            <person name="Tanaka K"/>
            <person name="Motone F"/>
            <person name="Kageyama Y"/>
            <person name="Nozu R"/>
            <person name="Adachi N"/>
            <person name="Nishimura O"/>
            <person name="Nakagawa R"/>
            <person name="Tanegashima C"/>
            <person name="Kiyatake I"/>
            <person name="Matsumoto R"/>
            <person name="Murakumo K"/>
            <person name="Nishida K"/>
            <person name="Terakita A"/>
            <person name="Kuratani S"/>
            <person name="Sato K"/>
            <person name="Hyodo S Kuraku.S."/>
        </authorList>
    </citation>
    <scope>NUCLEOTIDE SEQUENCE [LARGE SCALE GENOMIC DNA]</scope>
</reference>
<evidence type="ECO:0000313" key="3">
    <source>
        <dbReference type="Proteomes" id="UP000288216"/>
    </source>
</evidence>
<dbReference type="InterPro" id="IPR003152">
    <property type="entry name" value="FATC_dom"/>
</dbReference>
<dbReference type="EMBL" id="BFAA01008663">
    <property type="protein sequence ID" value="GCB75554.1"/>
    <property type="molecule type" value="Genomic_DNA"/>
</dbReference>
<dbReference type="SMART" id="SM01343">
    <property type="entry name" value="FATC"/>
    <property type="match status" value="1"/>
</dbReference>
<dbReference type="PANTHER" id="PTHR11139">
    <property type="entry name" value="ATAXIA TELANGIECTASIA MUTATED ATM -RELATED"/>
    <property type="match status" value="1"/>
</dbReference>
<accession>A0A401PR03</accession>
<comment type="caution">
    <text evidence="2">The sequence shown here is derived from an EMBL/GenBank/DDBJ whole genome shotgun (WGS) entry which is preliminary data.</text>
</comment>
<feature type="non-terminal residue" evidence="2">
    <location>
        <position position="1"/>
    </location>
</feature>
<evidence type="ECO:0000313" key="2">
    <source>
        <dbReference type="EMBL" id="GCB75554.1"/>
    </source>
</evidence>
<protein>
    <recommendedName>
        <fullName evidence="1">FATC domain-containing protein</fullName>
    </recommendedName>
</protein>
<dbReference type="GO" id="GO:0004674">
    <property type="term" value="F:protein serine/threonine kinase activity"/>
    <property type="evidence" value="ECO:0007669"/>
    <property type="project" value="TreeGrafter"/>
</dbReference>
<proteinExistence type="predicted"/>
<dbReference type="GO" id="GO:0008630">
    <property type="term" value="P:intrinsic apoptotic signaling pathway in response to DNA damage"/>
    <property type="evidence" value="ECO:0007669"/>
    <property type="project" value="TreeGrafter"/>
</dbReference>
<dbReference type="GO" id="GO:0006302">
    <property type="term" value="P:double-strand break repair"/>
    <property type="evidence" value="ECO:0007669"/>
    <property type="project" value="TreeGrafter"/>
</dbReference>
<organism evidence="2 3">
    <name type="scientific">Scyliorhinus torazame</name>
    <name type="common">Cloudy catshark</name>
    <name type="synonym">Catulus torazame</name>
    <dbReference type="NCBI Taxonomy" id="75743"/>
    <lineage>
        <taxon>Eukaryota</taxon>
        <taxon>Metazoa</taxon>
        <taxon>Chordata</taxon>
        <taxon>Craniata</taxon>
        <taxon>Vertebrata</taxon>
        <taxon>Chondrichthyes</taxon>
        <taxon>Elasmobranchii</taxon>
        <taxon>Galeomorphii</taxon>
        <taxon>Galeoidea</taxon>
        <taxon>Carcharhiniformes</taxon>
        <taxon>Scyliorhinidae</taxon>
        <taxon>Scyliorhinus</taxon>
    </lineage>
</organism>
<dbReference type="InterPro" id="IPR050517">
    <property type="entry name" value="DDR_Repair_Kinase"/>
</dbReference>
<sequence length="114" mass="13092">NFERNQLKKEGSWSKEVNTNEINWYPKQKVNCAKRKLEGANPSAITRDELRLGHEKSKAYTSYIAVAMGDQDHNVRAREPEEGLSVECQVDCLIDQATDPNILGRVWVGWEAWM</sequence>
<dbReference type="STRING" id="75743.A0A401PR03"/>
<feature type="domain" description="FATC" evidence="1">
    <location>
        <begin position="82"/>
        <end position="114"/>
    </location>
</feature>
<keyword evidence="3" id="KW-1185">Reference proteome</keyword>